<keyword evidence="9" id="KW-1185">Reference proteome</keyword>
<comment type="catalytic activity">
    <reaction evidence="5">
        <text>O-phospho-L-tyrosyl-[protein] + H2O = L-tyrosyl-[protein] + phosphate</text>
        <dbReference type="Rhea" id="RHEA:10684"/>
        <dbReference type="Rhea" id="RHEA-COMP:10136"/>
        <dbReference type="Rhea" id="RHEA-COMP:20101"/>
        <dbReference type="ChEBI" id="CHEBI:15377"/>
        <dbReference type="ChEBI" id="CHEBI:43474"/>
        <dbReference type="ChEBI" id="CHEBI:46858"/>
        <dbReference type="ChEBI" id="CHEBI:61978"/>
        <dbReference type="EC" id="3.1.3.48"/>
    </reaction>
</comment>
<proteinExistence type="inferred from homology"/>
<dbReference type="Pfam" id="PF01451">
    <property type="entry name" value="LMWPc"/>
    <property type="match status" value="1"/>
</dbReference>
<dbReference type="eggNOG" id="COG0394">
    <property type="taxonomic scope" value="Bacteria"/>
</dbReference>
<evidence type="ECO:0000256" key="6">
    <source>
        <dbReference type="PIRSR" id="PIRSR617867-1"/>
    </source>
</evidence>
<dbReference type="SUPFAM" id="SSF52788">
    <property type="entry name" value="Phosphotyrosine protein phosphatases I"/>
    <property type="match status" value="1"/>
</dbReference>
<evidence type="ECO:0000259" key="7">
    <source>
        <dbReference type="SMART" id="SM00226"/>
    </source>
</evidence>
<feature type="active site" description="Nucleophile" evidence="6">
    <location>
        <position position="8"/>
    </location>
</feature>
<keyword evidence="3" id="KW-0378">Hydrolase</keyword>
<accession>E0E239</accession>
<dbReference type="PRINTS" id="PR00719">
    <property type="entry name" value="LMWPTPASE"/>
</dbReference>
<keyword evidence="4" id="KW-0904">Protein phosphatase</keyword>
<feature type="active site" description="Proton donor" evidence="6">
    <location>
        <position position="123"/>
    </location>
</feature>
<dbReference type="EC" id="3.1.3.48" evidence="2"/>
<feature type="domain" description="Phosphotyrosine protein phosphatase I" evidence="7">
    <location>
        <begin position="2"/>
        <end position="147"/>
    </location>
</feature>
<dbReference type="InterPro" id="IPR050438">
    <property type="entry name" value="LMW_PTPase"/>
</dbReference>
<protein>
    <recommendedName>
        <fullName evidence="2">protein-tyrosine-phosphatase</fullName>
        <ecNumber evidence="2">3.1.3.48</ecNumber>
    </recommendedName>
</protein>
<gene>
    <name evidence="8" type="ORF">HMPREF0634_1591</name>
</gene>
<evidence type="ECO:0000256" key="1">
    <source>
        <dbReference type="ARBA" id="ARBA00011063"/>
    </source>
</evidence>
<comment type="caution">
    <text evidence="8">The sequence shown here is derived from an EMBL/GenBank/DDBJ whole genome shotgun (WGS) entry which is preliminary data.</text>
</comment>
<evidence type="ECO:0000256" key="5">
    <source>
        <dbReference type="ARBA" id="ARBA00051722"/>
    </source>
</evidence>
<evidence type="ECO:0000313" key="8">
    <source>
        <dbReference type="EMBL" id="EFM65046.1"/>
    </source>
</evidence>
<dbReference type="EMBL" id="ADGQ01000030">
    <property type="protein sequence ID" value="EFM65046.1"/>
    <property type="molecule type" value="Genomic_DNA"/>
</dbReference>
<feature type="active site" evidence="6">
    <location>
        <position position="14"/>
    </location>
</feature>
<dbReference type="SMART" id="SM00226">
    <property type="entry name" value="LMWPc"/>
    <property type="match status" value="1"/>
</dbReference>
<dbReference type="InterPro" id="IPR017867">
    <property type="entry name" value="Tyr_phospatase_low_mol_wt"/>
</dbReference>
<comment type="similarity">
    <text evidence="1">Belongs to the low molecular weight phosphotyrosine protein phosphatase family.</text>
</comment>
<dbReference type="GeneID" id="84800280"/>
<dbReference type="CDD" id="cd16343">
    <property type="entry name" value="LMWPTP"/>
    <property type="match status" value="1"/>
</dbReference>
<dbReference type="Gene3D" id="3.40.50.2300">
    <property type="match status" value="1"/>
</dbReference>
<dbReference type="STRING" id="596315.HMPREF0634_1591"/>
<dbReference type="OrthoDB" id="9784339at2"/>
<sequence>MIKIMFVCHGNICRSPMAEALFRHMIREEGLSDKVFIDSSATSYEEIGNPVHPGTRNKLKKYGISVDNMFASKLKRSDLDEFDYIFTMDQNNMNNIKREFSEVDQTKVMKFMDLTDHPRDIADPWYTGNFDQTYDDIHESCLCLMKIIKDRLKV</sequence>
<evidence type="ECO:0000256" key="3">
    <source>
        <dbReference type="ARBA" id="ARBA00022801"/>
    </source>
</evidence>
<dbReference type="PANTHER" id="PTHR11717:SF7">
    <property type="entry name" value="LOW MOLECULAR WEIGHT PHOSPHOTYROSINE PROTEIN PHOSPHATASE"/>
    <property type="match status" value="1"/>
</dbReference>
<name>E0E239_9FIRM</name>
<evidence type="ECO:0000313" key="9">
    <source>
        <dbReference type="Proteomes" id="UP000003244"/>
    </source>
</evidence>
<dbReference type="Proteomes" id="UP000003244">
    <property type="component" value="Unassembled WGS sequence"/>
</dbReference>
<evidence type="ECO:0000256" key="2">
    <source>
        <dbReference type="ARBA" id="ARBA00013064"/>
    </source>
</evidence>
<organism evidence="8 9">
    <name type="scientific">Peptostreptococcus stomatis DSM 17678</name>
    <dbReference type="NCBI Taxonomy" id="596315"/>
    <lineage>
        <taxon>Bacteria</taxon>
        <taxon>Bacillati</taxon>
        <taxon>Bacillota</taxon>
        <taxon>Clostridia</taxon>
        <taxon>Peptostreptococcales</taxon>
        <taxon>Peptostreptococcaceae</taxon>
        <taxon>Peptostreptococcus</taxon>
    </lineage>
</organism>
<dbReference type="GO" id="GO:0004725">
    <property type="term" value="F:protein tyrosine phosphatase activity"/>
    <property type="evidence" value="ECO:0007669"/>
    <property type="project" value="UniProtKB-EC"/>
</dbReference>
<dbReference type="PANTHER" id="PTHR11717">
    <property type="entry name" value="LOW MOLECULAR WEIGHT PROTEIN TYROSINE PHOSPHATASE"/>
    <property type="match status" value="1"/>
</dbReference>
<dbReference type="InterPro" id="IPR023485">
    <property type="entry name" value="Ptyr_pPase"/>
</dbReference>
<dbReference type="InterPro" id="IPR036196">
    <property type="entry name" value="Ptyr_pPase_sf"/>
</dbReference>
<evidence type="ECO:0000256" key="4">
    <source>
        <dbReference type="ARBA" id="ARBA00022912"/>
    </source>
</evidence>
<dbReference type="AlphaFoldDB" id="E0E239"/>
<dbReference type="RefSeq" id="WP_007788792.1">
    <property type="nucleotide sequence ID" value="NZ_ADGQ01000030.1"/>
</dbReference>
<reference evidence="8 9" key="1">
    <citation type="submission" date="2010-08" db="EMBL/GenBank/DDBJ databases">
        <authorList>
            <person name="Harkins D.M."/>
            <person name="Madupu R."/>
            <person name="Durkin A.S."/>
            <person name="Torralba M."/>
            <person name="Methe B."/>
            <person name="Sutton G.G."/>
            <person name="Nelson K.E."/>
        </authorList>
    </citation>
    <scope>NUCLEOTIDE SEQUENCE [LARGE SCALE GENOMIC DNA]</scope>
    <source>
        <strain evidence="8 9">DSM 17678</strain>
    </source>
</reference>